<accession>A0AAD8PDX2</accession>
<name>A0AAD8PDX2_BABGI</name>
<comment type="caution">
    <text evidence="2">The sequence shown here is derived from an EMBL/GenBank/DDBJ whole genome shotgun (WGS) entry which is preliminary data.</text>
</comment>
<keyword evidence="3" id="KW-1185">Reference proteome</keyword>
<organism evidence="2 3">
    <name type="scientific">Babesia gibsoni</name>
    <dbReference type="NCBI Taxonomy" id="33632"/>
    <lineage>
        <taxon>Eukaryota</taxon>
        <taxon>Sar</taxon>
        <taxon>Alveolata</taxon>
        <taxon>Apicomplexa</taxon>
        <taxon>Aconoidasida</taxon>
        <taxon>Piroplasmida</taxon>
        <taxon>Babesiidae</taxon>
        <taxon>Babesia</taxon>
    </lineage>
</organism>
<reference evidence="2" key="1">
    <citation type="submission" date="2023-08" db="EMBL/GenBank/DDBJ databases">
        <title>Draft sequence of the Babesia gibsoni genome.</title>
        <authorList>
            <person name="Yamagishi J.Y."/>
            <person name="Xuan X.X."/>
        </authorList>
    </citation>
    <scope>NUCLEOTIDE SEQUENCE</scope>
    <source>
        <strain evidence="2">Azabu</strain>
    </source>
</reference>
<evidence type="ECO:0000313" key="2">
    <source>
        <dbReference type="EMBL" id="KAK1442787.1"/>
    </source>
</evidence>
<evidence type="ECO:0000313" key="3">
    <source>
        <dbReference type="Proteomes" id="UP001230268"/>
    </source>
</evidence>
<evidence type="ECO:0000256" key="1">
    <source>
        <dbReference type="SAM" id="MobiDB-lite"/>
    </source>
</evidence>
<gene>
    <name evidence="2" type="ORF">BgAZ_303050</name>
</gene>
<feature type="region of interest" description="Disordered" evidence="1">
    <location>
        <begin position="347"/>
        <end position="389"/>
    </location>
</feature>
<dbReference type="EMBL" id="JAVEPI010000003">
    <property type="protein sequence ID" value="KAK1442787.1"/>
    <property type="molecule type" value="Genomic_DNA"/>
</dbReference>
<feature type="compositionally biased region" description="Polar residues" evidence="1">
    <location>
        <begin position="354"/>
        <end position="367"/>
    </location>
</feature>
<proteinExistence type="predicted"/>
<dbReference type="Proteomes" id="UP001230268">
    <property type="component" value="Unassembled WGS sequence"/>
</dbReference>
<sequence length="559" mass="63112">MSRAEASMASGSGFDEALGHFLASAHGGNLLDWLRQKCAIGSAITESFNSSDVDALTLAHSLSYRKAIYMQKEEVDIAPLDSLNRLSADLYCIFHQQLCEDWQSEEFATDRSLPIFEILPHRKTLIHLSDPKTSCLVLLTLCLGLDNVLFVGLHNAPKIDSLPGPYLGLLHPGSRESFLKALCKMEMLKQSKVSNTPESSADLSSIECNGRLTEISYLASEFDDLLGYMLCDVECYKNFTEPILLRMHSNRLYGKIMLPFLMRGYRGRLRNLTVVAFLKRTNELLRIVCRILNNLYNKPGRRSHDNRCFGTMAVICMIYSYLYSLLSVPIKYTPWNKTEKDEKCTCKPLYKPESQPNSSSENGTSPTNKRDDEEDASSEAADGLTEMPSDAPIGLIGINFASSAADAACVESTRRRDVMMCHAIGVLSDDGNWIKRSERYVDIIDNYKLSLCWYRRPQFSSCLVTNIKVLYPWAMIYHQSNITPCGAAWLEWQGRTLESWSSLPLWKNLPPGEVTDRTSPGDCARCLKRLVGLRIRDCSSFLLDMDLEIRRIIRKNTMS</sequence>
<protein>
    <submittedName>
        <fullName evidence="2">Uncharacterized protein</fullName>
    </submittedName>
</protein>
<dbReference type="AlphaFoldDB" id="A0AAD8PDX2"/>